<dbReference type="EMBL" id="DTAK01000025">
    <property type="protein sequence ID" value="HGU59350.1"/>
    <property type="molecule type" value="Genomic_DNA"/>
</dbReference>
<comment type="subunit">
    <text evidence="1">Heterotrimer of A, B and C subunits.</text>
</comment>
<dbReference type="NCBIfam" id="TIGR00135">
    <property type="entry name" value="gatC"/>
    <property type="match status" value="1"/>
</dbReference>
<dbReference type="EMBL" id="DRUC01000026">
    <property type="protein sequence ID" value="HHF47908.1"/>
    <property type="molecule type" value="Genomic_DNA"/>
</dbReference>
<dbReference type="EC" id="6.3.5.-" evidence="1"/>
<dbReference type="AlphaFoldDB" id="A0A7C4S5K8"/>
<keyword evidence="1" id="KW-0547">Nucleotide-binding</keyword>
<dbReference type="GO" id="GO:0005524">
    <property type="term" value="F:ATP binding"/>
    <property type="evidence" value="ECO:0007669"/>
    <property type="project" value="UniProtKB-KW"/>
</dbReference>
<dbReference type="GO" id="GO:0016740">
    <property type="term" value="F:transferase activity"/>
    <property type="evidence" value="ECO:0007669"/>
    <property type="project" value="UniProtKB-KW"/>
</dbReference>
<sequence length="93" mass="10973">MIDENVVRYVANLSKIEVSEEEVEIFKRDFKKIIEFFNQLDEVEADVEPTYHVLPLKNVFREDIPGKCLDREEALMNAKHKEDGYFKGPRVVE</sequence>
<evidence type="ECO:0000313" key="3">
    <source>
        <dbReference type="EMBL" id="HGU59350.1"/>
    </source>
</evidence>
<keyword evidence="3" id="KW-0808">Transferase</keyword>
<dbReference type="GO" id="GO:0006412">
    <property type="term" value="P:translation"/>
    <property type="evidence" value="ECO:0007669"/>
    <property type="project" value="UniProtKB-UniRule"/>
</dbReference>
<comment type="catalytic activity">
    <reaction evidence="1">
        <text>L-glutamyl-tRNA(Gln) + L-glutamine + ATP + H2O = L-glutaminyl-tRNA(Gln) + L-glutamate + ADP + phosphate + H(+)</text>
        <dbReference type="Rhea" id="RHEA:17521"/>
        <dbReference type="Rhea" id="RHEA-COMP:9681"/>
        <dbReference type="Rhea" id="RHEA-COMP:9684"/>
        <dbReference type="ChEBI" id="CHEBI:15377"/>
        <dbReference type="ChEBI" id="CHEBI:15378"/>
        <dbReference type="ChEBI" id="CHEBI:29985"/>
        <dbReference type="ChEBI" id="CHEBI:30616"/>
        <dbReference type="ChEBI" id="CHEBI:43474"/>
        <dbReference type="ChEBI" id="CHEBI:58359"/>
        <dbReference type="ChEBI" id="CHEBI:78520"/>
        <dbReference type="ChEBI" id="CHEBI:78521"/>
        <dbReference type="ChEBI" id="CHEBI:456216"/>
    </reaction>
</comment>
<comment type="function">
    <text evidence="1">Allows the formation of correctly charged Asn-tRNA(Asn) or Gln-tRNA(Gln) through the transamidation of misacylated Asp-tRNA(Asn) or Glu-tRNA(Gln) in organisms which lack either or both of asparaginyl-tRNA or glutaminyl-tRNA synthetases. The reaction takes place in the presence of glutamine and ATP through an activated phospho-Asp-tRNA(Asn) or phospho-Glu-tRNA(Gln).</text>
</comment>
<reference evidence="3" key="1">
    <citation type="journal article" date="2020" name="mSystems">
        <title>Genome- and Community-Level Interaction Insights into Carbon Utilization and Element Cycling Functions of Hydrothermarchaeota in Hydrothermal Sediment.</title>
        <authorList>
            <person name="Zhou Z."/>
            <person name="Liu Y."/>
            <person name="Xu W."/>
            <person name="Pan J."/>
            <person name="Luo Z.H."/>
            <person name="Li M."/>
        </authorList>
    </citation>
    <scope>NUCLEOTIDE SEQUENCE [LARGE SCALE GENOMIC DNA]</scope>
    <source>
        <strain evidence="4">SpSt-10</strain>
        <strain evidence="3">SpSt-62</strain>
        <strain evidence="2">SpSt-97</strain>
    </source>
</reference>
<protein>
    <recommendedName>
        <fullName evidence="1">Aspartyl/glutamyl-tRNA(Asn/Gln) amidotransferase subunit C</fullName>
        <shortName evidence="1">Asp/Glu-ADT subunit C</shortName>
        <ecNumber evidence="1">6.3.5.-</ecNumber>
    </recommendedName>
</protein>
<dbReference type="GO" id="GO:0050567">
    <property type="term" value="F:glutaminyl-tRNA synthase (glutamine-hydrolyzing) activity"/>
    <property type="evidence" value="ECO:0007669"/>
    <property type="project" value="UniProtKB-UniRule"/>
</dbReference>
<comment type="similarity">
    <text evidence="1">Belongs to the GatC family.</text>
</comment>
<keyword evidence="1" id="KW-0648">Protein biosynthesis</keyword>
<dbReference type="EMBL" id="DTPI01000030">
    <property type="protein sequence ID" value="HGE66472.1"/>
    <property type="molecule type" value="Genomic_DNA"/>
</dbReference>
<gene>
    <name evidence="1 3" type="primary">gatC</name>
    <name evidence="4" type="ORF">ENL48_01500</name>
    <name evidence="3" type="ORF">ENT89_04095</name>
    <name evidence="2" type="ORF">ENX77_05055</name>
</gene>
<dbReference type="SUPFAM" id="SSF141000">
    <property type="entry name" value="Glu-tRNAGln amidotransferase C subunit"/>
    <property type="match status" value="1"/>
</dbReference>
<evidence type="ECO:0000256" key="1">
    <source>
        <dbReference type="HAMAP-Rule" id="MF_00122"/>
    </source>
</evidence>
<proteinExistence type="inferred from homology"/>
<keyword evidence="1" id="KW-0436">Ligase</keyword>
<dbReference type="HAMAP" id="MF_00122">
    <property type="entry name" value="GatC"/>
    <property type="match status" value="1"/>
</dbReference>
<dbReference type="PANTHER" id="PTHR15004:SF0">
    <property type="entry name" value="GLUTAMYL-TRNA(GLN) AMIDOTRANSFERASE SUBUNIT C, MITOCHONDRIAL"/>
    <property type="match status" value="1"/>
</dbReference>
<dbReference type="GO" id="GO:0006450">
    <property type="term" value="P:regulation of translational fidelity"/>
    <property type="evidence" value="ECO:0007669"/>
    <property type="project" value="InterPro"/>
</dbReference>
<organism evidence="3">
    <name type="scientific">Geoglobus ahangari</name>
    <dbReference type="NCBI Taxonomy" id="113653"/>
    <lineage>
        <taxon>Archaea</taxon>
        <taxon>Methanobacteriati</taxon>
        <taxon>Methanobacteriota</taxon>
        <taxon>Archaeoglobi</taxon>
        <taxon>Archaeoglobales</taxon>
        <taxon>Archaeoglobaceae</taxon>
        <taxon>Geoglobus</taxon>
    </lineage>
</organism>
<dbReference type="GO" id="GO:0070681">
    <property type="term" value="P:glutaminyl-tRNAGln biosynthesis via transamidation"/>
    <property type="evidence" value="ECO:0007669"/>
    <property type="project" value="TreeGrafter"/>
</dbReference>
<accession>A0A7C4S5K8</accession>
<dbReference type="Gene3D" id="1.10.20.60">
    <property type="entry name" value="Glu-tRNAGln amidotransferase C subunit, N-terminal domain"/>
    <property type="match status" value="1"/>
</dbReference>
<comment type="caution">
    <text evidence="3">The sequence shown here is derived from an EMBL/GenBank/DDBJ whole genome shotgun (WGS) entry which is preliminary data.</text>
</comment>
<dbReference type="InterPro" id="IPR036113">
    <property type="entry name" value="Asp/Glu-ADT_sf_sub_c"/>
</dbReference>
<dbReference type="PANTHER" id="PTHR15004">
    <property type="entry name" value="GLUTAMYL-TRNA(GLN) AMIDOTRANSFERASE SUBUNIT C, MITOCHONDRIAL"/>
    <property type="match status" value="1"/>
</dbReference>
<dbReference type="InterPro" id="IPR003837">
    <property type="entry name" value="GatC"/>
</dbReference>
<name>A0A7C4S5K8_9EURY</name>
<evidence type="ECO:0000313" key="4">
    <source>
        <dbReference type="EMBL" id="HHF47908.1"/>
    </source>
</evidence>
<dbReference type="Pfam" id="PF02686">
    <property type="entry name" value="GatC"/>
    <property type="match status" value="1"/>
</dbReference>
<keyword evidence="1" id="KW-0067">ATP-binding</keyword>
<evidence type="ECO:0000313" key="2">
    <source>
        <dbReference type="EMBL" id="HGE66472.1"/>
    </source>
</evidence>
<comment type="catalytic activity">
    <reaction evidence="1">
        <text>L-aspartyl-tRNA(Asn) + L-glutamine + ATP + H2O = L-asparaginyl-tRNA(Asn) + L-glutamate + ADP + phosphate + 2 H(+)</text>
        <dbReference type="Rhea" id="RHEA:14513"/>
        <dbReference type="Rhea" id="RHEA-COMP:9674"/>
        <dbReference type="Rhea" id="RHEA-COMP:9677"/>
        <dbReference type="ChEBI" id="CHEBI:15377"/>
        <dbReference type="ChEBI" id="CHEBI:15378"/>
        <dbReference type="ChEBI" id="CHEBI:29985"/>
        <dbReference type="ChEBI" id="CHEBI:30616"/>
        <dbReference type="ChEBI" id="CHEBI:43474"/>
        <dbReference type="ChEBI" id="CHEBI:58359"/>
        <dbReference type="ChEBI" id="CHEBI:78515"/>
        <dbReference type="ChEBI" id="CHEBI:78516"/>
        <dbReference type="ChEBI" id="CHEBI:456216"/>
    </reaction>
</comment>